<keyword evidence="9 10" id="KW-0119">Carbohydrate metabolism</keyword>
<name>A0A9W7NGV6_9PROT</name>
<dbReference type="PANTHER" id="PTHR43725">
    <property type="entry name" value="UDP-GLUCOSE 4-EPIMERASE"/>
    <property type="match status" value="1"/>
</dbReference>
<comment type="cofactor">
    <cofactor evidence="2 10">
        <name>NAD(+)</name>
        <dbReference type="ChEBI" id="CHEBI:57540"/>
    </cofactor>
</comment>
<evidence type="ECO:0000256" key="3">
    <source>
        <dbReference type="ARBA" id="ARBA00004947"/>
    </source>
</evidence>
<dbReference type="NCBIfam" id="TIGR01179">
    <property type="entry name" value="galE"/>
    <property type="match status" value="1"/>
</dbReference>
<evidence type="ECO:0000256" key="6">
    <source>
        <dbReference type="ARBA" id="ARBA00018569"/>
    </source>
</evidence>
<feature type="domain" description="NAD-dependent epimerase/dehydratase" evidence="11">
    <location>
        <begin position="11"/>
        <end position="259"/>
    </location>
</feature>
<comment type="catalytic activity">
    <reaction evidence="1 10">
        <text>UDP-alpha-D-glucose = UDP-alpha-D-galactose</text>
        <dbReference type="Rhea" id="RHEA:22168"/>
        <dbReference type="ChEBI" id="CHEBI:58885"/>
        <dbReference type="ChEBI" id="CHEBI:66914"/>
        <dbReference type="EC" id="5.1.3.2"/>
    </reaction>
</comment>
<evidence type="ECO:0000256" key="8">
    <source>
        <dbReference type="ARBA" id="ARBA00023235"/>
    </source>
</evidence>
<protein>
    <recommendedName>
        <fullName evidence="6 10">UDP-glucose 4-epimerase</fullName>
        <ecNumber evidence="5 10">5.1.3.2</ecNumber>
    </recommendedName>
</protein>
<dbReference type="Proteomes" id="UP000480854">
    <property type="component" value="Unassembled WGS sequence"/>
</dbReference>
<evidence type="ECO:0000259" key="11">
    <source>
        <dbReference type="Pfam" id="PF01370"/>
    </source>
</evidence>
<comment type="subunit">
    <text evidence="10">Homodimer.</text>
</comment>
<keyword evidence="7 10" id="KW-0520">NAD</keyword>
<keyword evidence="13" id="KW-1185">Reference proteome</keyword>
<evidence type="ECO:0000256" key="5">
    <source>
        <dbReference type="ARBA" id="ARBA00013189"/>
    </source>
</evidence>
<dbReference type="CDD" id="cd05247">
    <property type="entry name" value="UDP_G4E_1_SDR_e"/>
    <property type="match status" value="1"/>
</dbReference>
<dbReference type="PANTHER" id="PTHR43725:SF53">
    <property type="entry name" value="UDP-ARABINOSE 4-EPIMERASE 1"/>
    <property type="match status" value="1"/>
</dbReference>
<dbReference type="InterPro" id="IPR005886">
    <property type="entry name" value="UDP_G4E"/>
</dbReference>
<dbReference type="OrthoDB" id="9801785at2"/>
<accession>A0A9W7NGV6</accession>
<reference evidence="12 13" key="1">
    <citation type="submission" date="2018-07" db="EMBL/GenBank/DDBJ databases">
        <title>Genome sequence of Azospirillum sp. ATCC 49961.</title>
        <authorList>
            <person name="Sant'Anna F.H."/>
            <person name="Baldani J.I."/>
            <person name="Zilli J.E."/>
            <person name="Reis V.M."/>
            <person name="Hartmann A."/>
            <person name="Cruz L."/>
            <person name="de Souza E.M."/>
            <person name="de Oliveira Pedrosa F."/>
            <person name="Passaglia L.M.P."/>
        </authorList>
    </citation>
    <scope>NUCLEOTIDE SEQUENCE [LARGE SCALE GENOMIC DNA]</scope>
    <source>
        <strain evidence="12 13">ATCC 49961</strain>
    </source>
</reference>
<dbReference type="GO" id="GO:0033499">
    <property type="term" value="P:galactose catabolic process via UDP-galactose, Leloir pathway"/>
    <property type="evidence" value="ECO:0007669"/>
    <property type="project" value="TreeGrafter"/>
</dbReference>
<evidence type="ECO:0000256" key="4">
    <source>
        <dbReference type="ARBA" id="ARBA00007637"/>
    </source>
</evidence>
<dbReference type="Pfam" id="PF01370">
    <property type="entry name" value="Epimerase"/>
    <property type="match status" value="1"/>
</dbReference>
<proteinExistence type="inferred from homology"/>
<evidence type="ECO:0000313" key="13">
    <source>
        <dbReference type="Proteomes" id="UP000480854"/>
    </source>
</evidence>
<dbReference type="Gene3D" id="3.90.25.10">
    <property type="entry name" value="UDP-galactose 4-epimerase, domain 1"/>
    <property type="match status" value="1"/>
</dbReference>
<evidence type="ECO:0000256" key="10">
    <source>
        <dbReference type="RuleBase" id="RU366046"/>
    </source>
</evidence>
<comment type="pathway">
    <text evidence="3 10">Carbohydrate metabolism; galactose metabolism.</text>
</comment>
<gene>
    <name evidence="12" type="primary">galE</name>
    <name evidence="12" type="ORF">DS843_20785</name>
</gene>
<comment type="similarity">
    <text evidence="4 10">Belongs to the NAD(P)-dependent epimerase/dehydratase family.</text>
</comment>
<dbReference type="InterPro" id="IPR036291">
    <property type="entry name" value="NAD(P)-bd_dom_sf"/>
</dbReference>
<evidence type="ECO:0000256" key="7">
    <source>
        <dbReference type="ARBA" id="ARBA00023027"/>
    </source>
</evidence>
<sequence length="348" mass="36807">MTDQTAVSPRVLVTGGAGYIGSHVLHALTDAGIPAVTIDDLSTGRREAIPAAVPLVEGDIGSAELLDRVMRDHRVDAVMHFAGSIVVPESVVKPLDYYRNNTANSLTLLGACLRAGIDKVVFSSTAAVYGAPESVPIREEAPTVPINPYGASKLMTEQMLRDAGAAHGLRSVILRYFNVAGADPAGRTGQATPVATHLIKVACQALLGRRPPLAIFGTDYDTPDGTCIRDYIHVSDLADAHVLALLHLRRGGGSLLLNCGYGRGASVREVVRTLEEVSGEQVPATFADRRPGDPPQLVAGADRIREQLGWVPKHDRLDVIVRSALSWERSLEQSVGQAGAPGGSAPRS</sequence>
<dbReference type="GO" id="GO:0003978">
    <property type="term" value="F:UDP-glucose 4-epimerase activity"/>
    <property type="evidence" value="ECO:0007669"/>
    <property type="project" value="UniProtKB-UniRule"/>
</dbReference>
<dbReference type="Gene3D" id="3.40.50.720">
    <property type="entry name" value="NAD(P)-binding Rossmann-like Domain"/>
    <property type="match status" value="1"/>
</dbReference>
<evidence type="ECO:0000313" key="12">
    <source>
        <dbReference type="EMBL" id="KAA0678288.1"/>
    </source>
</evidence>
<keyword evidence="8 10" id="KW-0413">Isomerase</keyword>
<evidence type="ECO:0000256" key="9">
    <source>
        <dbReference type="ARBA" id="ARBA00023277"/>
    </source>
</evidence>
<dbReference type="RefSeq" id="WP_149470755.1">
    <property type="nucleotide sequence ID" value="NZ_QOKW01000018.1"/>
</dbReference>
<dbReference type="SUPFAM" id="SSF51735">
    <property type="entry name" value="NAD(P)-binding Rossmann-fold domains"/>
    <property type="match status" value="1"/>
</dbReference>
<dbReference type="EC" id="5.1.3.2" evidence="5 10"/>
<dbReference type="EMBL" id="QOKW01000018">
    <property type="protein sequence ID" value="KAA0678288.1"/>
    <property type="molecule type" value="Genomic_DNA"/>
</dbReference>
<comment type="caution">
    <text evidence="12">The sequence shown here is derived from an EMBL/GenBank/DDBJ whole genome shotgun (WGS) entry which is preliminary data.</text>
</comment>
<dbReference type="AlphaFoldDB" id="A0A9W7NGV6"/>
<evidence type="ECO:0000256" key="2">
    <source>
        <dbReference type="ARBA" id="ARBA00001911"/>
    </source>
</evidence>
<dbReference type="InterPro" id="IPR001509">
    <property type="entry name" value="Epimerase_deHydtase"/>
</dbReference>
<organism evidence="12 13">
    <name type="scientific">Roseomonas genomospecies 6</name>
    <dbReference type="NCBI Taxonomy" id="214106"/>
    <lineage>
        <taxon>Bacteria</taxon>
        <taxon>Pseudomonadati</taxon>
        <taxon>Pseudomonadota</taxon>
        <taxon>Alphaproteobacteria</taxon>
        <taxon>Acetobacterales</taxon>
        <taxon>Roseomonadaceae</taxon>
        <taxon>Roseomonas</taxon>
    </lineage>
</organism>
<evidence type="ECO:0000256" key="1">
    <source>
        <dbReference type="ARBA" id="ARBA00000083"/>
    </source>
</evidence>